<dbReference type="AlphaFoldDB" id="A0A034VZT3"/>
<reference evidence="3" key="1">
    <citation type="journal article" date="2014" name="BMC Genomics">
        <title>Characterizing the developmental transcriptome of the oriental fruit fly, Bactrocera dorsalis (Diptera: Tephritidae) through comparative genomic analysis with Drosophila melanogaster utilizing modENCODE datasets.</title>
        <authorList>
            <person name="Geib S.M."/>
            <person name="Calla B."/>
            <person name="Hall B."/>
            <person name="Hou S."/>
            <person name="Manoukis N.C."/>
        </authorList>
    </citation>
    <scope>NUCLEOTIDE SEQUENCE</scope>
    <source>
        <strain evidence="3">Punador</strain>
    </source>
</reference>
<evidence type="ECO:0000256" key="2">
    <source>
        <dbReference type="ARBA" id="ARBA00023054"/>
    </source>
</evidence>
<dbReference type="PANTHER" id="PTHR12499:SF0">
    <property type="entry name" value="OPTIC ATROPHY 3 PROTEIN"/>
    <property type="match status" value="1"/>
</dbReference>
<dbReference type="GO" id="GO:0005739">
    <property type="term" value="C:mitochondrion"/>
    <property type="evidence" value="ECO:0007669"/>
    <property type="project" value="TreeGrafter"/>
</dbReference>
<keyword evidence="2" id="KW-0175">Coiled coil</keyword>
<dbReference type="OrthoDB" id="6338576at2759"/>
<evidence type="ECO:0000256" key="1">
    <source>
        <dbReference type="ARBA" id="ARBA00007584"/>
    </source>
</evidence>
<accession>A0A034VZT3</accession>
<organism evidence="3">
    <name type="scientific">Bactrocera dorsalis</name>
    <name type="common">Oriental fruit fly</name>
    <name type="synonym">Dacus dorsalis</name>
    <dbReference type="NCBI Taxonomy" id="27457"/>
    <lineage>
        <taxon>Eukaryota</taxon>
        <taxon>Metazoa</taxon>
        <taxon>Ecdysozoa</taxon>
        <taxon>Arthropoda</taxon>
        <taxon>Hexapoda</taxon>
        <taxon>Insecta</taxon>
        <taxon>Pterygota</taxon>
        <taxon>Neoptera</taxon>
        <taxon>Endopterygota</taxon>
        <taxon>Diptera</taxon>
        <taxon>Brachycera</taxon>
        <taxon>Muscomorpha</taxon>
        <taxon>Tephritoidea</taxon>
        <taxon>Tephritidae</taxon>
        <taxon>Bactrocera</taxon>
        <taxon>Bactrocera</taxon>
    </lineage>
</organism>
<proteinExistence type="inferred from homology"/>
<dbReference type="EMBL" id="GAKP01010156">
    <property type="protein sequence ID" value="JAC48796.1"/>
    <property type="molecule type" value="Transcribed_RNA"/>
</dbReference>
<dbReference type="PANTHER" id="PTHR12499">
    <property type="entry name" value="OPTIC ATROPHY 3 PROTEIN OPA3"/>
    <property type="match status" value="1"/>
</dbReference>
<comment type="similarity">
    <text evidence="1">Belongs to the OPA3 family.</text>
</comment>
<sequence>MALMTLRILRMSMIVVKEFTQPVKKLFVNVAQRNKFFRKCIIKPPARGYHWCEKSLHKLISKDTQLEQLTEEGTIDLGAAIWAEIVVFLGCSKVLLVETNKQIKQKEMAEEELIKREQNINESVEILQNILNQQAIYIEQIIVALEELGFHWCEVTLKMLLLNLGRPVKVVPLNEAMALELGAELLGELIVFAVAAAGLIFETKRQAKKRDFEIKSVNVTSTDLIEATKVLEYRQQRQKMYIQEIAQALAELNSPININELEKRKTVQENNDKLFEYML</sequence>
<name>A0A034VZT3_BACDO</name>
<evidence type="ECO:0000313" key="3">
    <source>
        <dbReference type="EMBL" id="JAC48796.1"/>
    </source>
</evidence>
<dbReference type="GO" id="GO:0019216">
    <property type="term" value="P:regulation of lipid metabolic process"/>
    <property type="evidence" value="ECO:0007669"/>
    <property type="project" value="TreeGrafter"/>
</dbReference>
<protein>
    <submittedName>
        <fullName evidence="3">Putative OPA3-like protein CG13603</fullName>
    </submittedName>
</protein>
<gene>
    <name evidence="3" type="primary">OPA32</name>
</gene>
<dbReference type="Pfam" id="PF07047">
    <property type="entry name" value="OPA3"/>
    <property type="match status" value="2"/>
</dbReference>
<dbReference type="InterPro" id="IPR010754">
    <property type="entry name" value="OPA3-like"/>
</dbReference>